<protein>
    <submittedName>
        <fullName evidence="1">Uncharacterized protein</fullName>
    </submittedName>
</protein>
<organism evidence="1 2">
    <name type="scientific">Pontibacter locisalis</name>
    <dbReference type="NCBI Taxonomy" id="1719035"/>
    <lineage>
        <taxon>Bacteria</taxon>
        <taxon>Pseudomonadati</taxon>
        <taxon>Bacteroidota</taxon>
        <taxon>Cytophagia</taxon>
        <taxon>Cytophagales</taxon>
        <taxon>Hymenobacteraceae</taxon>
        <taxon>Pontibacter</taxon>
    </lineage>
</organism>
<dbReference type="Proteomes" id="UP001597544">
    <property type="component" value="Unassembled WGS sequence"/>
</dbReference>
<evidence type="ECO:0000313" key="2">
    <source>
        <dbReference type="Proteomes" id="UP001597544"/>
    </source>
</evidence>
<sequence>MLPDADHHGGENGFDFRGSKPRAVQRFHVQHILRRSVIQLHKVITVKQHWSVDAF</sequence>
<keyword evidence="2" id="KW-1185">Reference proteome</keyword>
<dbReference type="EMBL" id="JBHULU010000027">
    <property type="protein sequence ID" value="MFD2515923.1"/>
    <property type="molecule type" value="Genomic_DNA"/>
</dbReference>
<comment type="caution">
    <text evidence="1">The sequence shown here is derived from an EMBL/GenBank/DDBJ whole genome shotgun (WGS) entry which is preliminary data.</text>
</comment>
<gene>
    <name evidence="1" type="ORF">ACFSRY_18775</name>
</gene>
<reference evidence="2" key="1">
    <citation type="journal article" date="2019" name="Int. J. Syst. Evol. Microbiol.">
        <title>The Global Catalogue of Microorganisms (GCM) 10K type strain sequencing project: providing services to taxonomists for standard genome sequencing and annotation.</title>
        <authorList>
            <consortium name="The Broad Institute Genomics Platform"/>
            <consortium name="The Broad Institute Genome Sequencing Center for Infectious Disease"/>
            <person name="Wu L."/>
            <person name="Ma J."/>
        </authorList>
    </citation>
    <scope>NUCLEOTIDE SEQUENCE [LARGE SCALE GENOMIC DNA]</scope>
    <source>
        <strain evidence="2">KCTC 42498</strain>
    </source>
</reference>
<evidence type="ECO:0000313" key="1">
    <source>
        <dbReference type="EMBL" id="MFD2515923.1"/>
    </source>
</evidence>
<accession>A0ABW5IR48</accession>
<name>A0ABW5IR48_9BACT</name>
<proteinExistence type="predicted"/>